<sequence>MVYFNLIMKKLMLFLIVFNVISFVTKAQDDGIFTESRPTVLGVSFDYGNLLKHTESLRQIDDAYPFAIKLDWSKHLITQESWDFCNCFPRVGVSLAYWDWDNPEVLGIGIIPLAYVEPYFLTQKRINLFVRMGLGGAFLTKQYDEISNPLNESYSTLFNFMIVLGVGVNYRLTDKLNLRLAAKYNHISNGGVRTPNKGLNFPSLNIGLNTSLEPIEFPSLTKNGKREPPEDKTRWSVVHFSGWSNANVGDKDKFYVLGFQGNYAKWVGGRSALTAGTEWTFDYSRKERFNLEGSNAAFGQGAFLGGHEFWLGSVTFSQQIGVYYFKQNRSTDSVYQRYGLSYLFTKHVFAGFNLKAHLHVADFFDFRIGYVF</sequence>
<dbReference type="EMBL" id="CP003879">
    <property type="protein sequence ID" value="AFU69200.1"/>
    <property type="molecule type" value="Genomic_DNA"/>
</dbReference>
<dbReference type="SUPFAM" id="SSF56925">
    <property type="entry name" value="OMPA-like"/>
    <property type="match status" value="1"/>
</dbReference>
<protein>
    <submittedName>
        <fullName evidence="1">Lipid A 3-O-deacylase, PagL superfamily</fullName>
    </submittedName>
</protein>
<dbReference type="STRING" id="313595.P700755_002433"/>
<gene>
    <name evidence="1" type="ordered locus">P700755_002433</name>
</gene>
<dbReference type="AlphaFoldDB" id="K4IUQ0"/>
<evidence type="ECO:0000313" key="2">
    <source>
        <dbReference type="Proteomes" id="UP000008514"/>
    </source>
</evidence>
<name>K4IUQ0_PSYTT</name>
<accession>K4IUQ0</accession>
<dbReference type="InterPro" id="IPR011250">
    <property type="entry name" value="OMP/PagP_B-barrel"/>
</dbReference>
<keyword evidence="2" id="KW-1185">Reference proteome</keyword>
<dbReference type="Pfam" id="PF09411">
    <property type="entry name" value="PagL"/>
    <property type="match status" value="1"/>
</dbReference>
<dbReference type="HOGENOM" id="CLU_057487_0_0_10"/>
<reference evidence="1" key="2">
    <citation type="submission" date="2012-09" db="EMBL/GenBank/DDBJ databases">
        <title>The complete sequence of Psychroflexus torquis an extreme psychrophile from sea-ice that is stimulated by light.</title>
        <authorList>
            <person name="Feng S."/>
            <person name="Powell S.M."/>
            <person name="Bowman J.P."/>
        </authorList>
    </citation>
    <scope>NUCLEOTIDE SEQUENCE [LARGE SCALE GENOMIC DNA]</scope>
    <source>
        <strain evidence="1">ATCC 700755</strain>
    </source>
</reference>
<dbReference type="Gene3D" id="2.40.160.20">
    <property type="match status" value="1"/>
</dbReference>
<evidence type="ECO:0000313" key="1">
    <source>
        <dbReference type="EMBL" id="AFU69200.1"/>
    </source>
</evidence>
<reference evidence="1" key="1">
    <citation type="submission" date="2006-03" db="EMBL/GenBank/DDBJ databases">
        <authorList>
            <person name="Bowman J."/>
            <person name="Ferriera S."/>
            <person name="Johnson J."/>
            <person name="Kravitz S."/>
            <person name="Halpern A."/>
            <person name="Remington K."/>
            <person name="Beeson K."/>
            <person name="Tran B."/>
            <person name="Rogers Y.-H."/>
            <person name="Friedman R."/>
            <person name="Venter J.C."/>
        </authorList>
    </citation>
    <scope>NUCLEOTIDE SEQUENCE [LARGE SCALE GENOMIC DNA]</scope>
    <source>
        <strain evidence="1">ATCC 700755</strain>
    </source>
</reference>
<organism evidence="1 2">
    <name type="scientific">Psychroflexus torquis (strain ATCC 700755 / CIP 106069 / ACAM 623)</name>
    <dbReference type="NCBI Taxonomy" id="313595"/>
    <lineage>
        <taxon>Bacteria</taxon>
        <taxon>Pseudomonadati</taxon>
        <taxon>Bacteroidota</taxon>
        <taxon>Flavobacteriia</taxon>
        <taxon>Flavobacteriales</taxon>
        <taxon>Flavobacteriaceae</taxon>
        <taxon>Psychroflexus</taxon>
    </lineage>
</organism>
<dbReference type="Proteomes" id="UP000008514">
    <property type="component" value="Chromosome"/>
</dbReference>
<dbReference type="eggNOG" id="ENOG502Z8CE">
    <property type="taxonomic scope" value="Bacteria"/>
</dbReference>
<dbReference type="InterPro" id="IPR018550">
    <property type="entry name" value="Lipid-A_deacylase-rel"/>
</dbReference>
<proteinExistence type="predicted"/>
<dbReference type="KEGG" id="ptq:P700755_002433"/>